<dbReference type="InterPro" id="IPR029787">
    <property type="entry name" value="Nucleotide_cyclase"/>
</dbReference>
<feature type="domain" description="GGDEF" evidence="1">
    <location>
        <begin position="274"/>
        <end position="397"/>
    </location>
</feature>
<name>A0ABY5DMQ2_9ACTN</name>
<evidence type="ECO:0000313" key="2">
    <source>
        <dbReference type="EMBL" id="UTI62332.1"/>
    </source>
</evidence>
<keyword evidence="3" id="KW-1185">Reference proteome</keyword>
<dbReference type="InterPro" id="IPR050469">
    <property type="entry name" value="Diguanylate_Cyclase"/>
</dbReference>
<keyword evidence="2" id="KW-0808">Transferase</keyword>
<dbReference type="PANTHER" id="PTHR45138">
    <property type="entry name" value="REGULATORY COMPONENTS OF SENSORY TRANSDUCTION SYSTEM"/>
    <property type="match status" value="1"/>
</dbReference>
<dbReference type="Pfam" id="PF00990">
    <property type="entry name" value="GGDEF"/>
    <property type="match status" value="1"/>
</dbReference>
<dbReference type="Proteomes" id="UP001056035">
    <property type="component" value="Chromosome"/>
</dbReference>
<proteinExistence type="predicted"/>
<dbReference type="PROSITE" id="PS50887">
    <property type="entry name" value="GGDEF"/>
    <property type="match status" value="1"/>
</dbReference>
<dbReference type="EC" id="2.7.7.65" evidence="2"/>
<protein>
    <submittedName>
        <fullName evidence="2">Diguanylate cyclase</fullName>
        <ecNumber evidence="2">2.7.7.65</ecNumber>
    </submittedName>
</protein>
<sequence>MTMGEQTPAASVAGEAVVNGHEHAHGHLVEFYESDAFLVETVRDFLLPVLRDGHAAVIVATAEHRSAFRLALQDAGVDVDDAEAADRLVMLDARDTLARIMGDDGPDPVRFAAAARAVLGRAGANGDRAVRVYGEMVALLWADREINSAIALEGLWNDLGEVMPFSLLCAYPMDAFDDAQSAAAFAAVCDLHSHVIPAEGYSRLPAGDPDEQRRVVASLQHELAALRADLTRVRSEQALLEEYAYVDFLTGVANRRVFENALAREWALARRDELDSHIVVLDLDGFKALNDEDGHAAGDHALRRFAHALRLTARSTDIVARLGGDEFAVLLTRCDAGAANMFVSRLRSAAGSRAGAPIAFSAGAASLARSLSPAEALERADRQMYARKPQRCGTTPR</sequence>
<dbReference type="GO" id="GO:0052621">
    <property type="term" value="F:diguanylate cyclase activity"/>
    <property type="evidence" value="ECO:0007669"/>
    <property type="project" value="UniProtKB-EC"/>
</dbReference>
<dbReference type="Gene3D" id="3.30.70.270">
    <property type="match status" value="1"/>
</dbReference>
<evidence type="ECO:0000313" key="3">
    <source>
        <dbReference type="Proteomes" id="UP001056035"/>
    </source>
</evidence>
<dbReference type="SUPFAM" id="SSF55073">
    <property type="entry name" value="Nucleotide cyclase"/>
    <property type="match status" value="1"/>
</dbReference>
<dbReference type="InterPro" id="IPR000160">
    <property type="entry name" value="GGDEF_dom"/>
</dbReference>
<dbReference type="NCBIfam" id="TIGR00254">
    <property type="entry name" value="GGDEF"/>
    <property type="match status" value="1"/>
</dbReference>
<dbReference type="InterPro" id="IPR025847">
    <property type="entry name" value="MEDS_domain"/>
</dbReference>
<gene>
    <name evidence="2" type="ORF">NBH00_13270</name>
</gene>
<accession>A0ABY5DMQ2</accession>
<dbReference type="Pfam" id="PF14417">
    <property type="entry name" value="MEDS"/>
    <property type="match status" value="1"/>
</dbReference>
<organism evidence="2 3">
    <name type="scientific">Paraconexibacter antarcticus</name>
    <dbReference type="NCBI Taxonomy" id="2949664"/>
    <lineage>
        <taxon>Bacteria</taxon>
        <taxon>Bacillati</taxon>
        <taxon>Actinomycetota</taxon>
        <taxon>Thermoleophilia</taxon>
        <taxon>Solirubrobacterales</taxon>
        <taxon>Paraconexibacteraceae</taxon>
        <taxon>Paraconexibacter</taxon>
    </lineage>
</organism>
<dbReference type="CDD" id="cd01949">
    <property type="entry name" value="GGDEF"/>
    <property type="match status" value="1"/>
</dbReference>
<evidence type="ECO:0000259" key="1">
    <source>
        <dbReference type="PROSITE" id="PS50887"/>
    </source>
</evidence>
<dbReference type="EMBL" id="CP098502">
    <property type="protein sequence ID" value="UTI62332.1"/>
    <property type="molecule type" value="Genomic_DNA"/>
</dbReference>
<dbReference type="SMART" id="SM00267">
    <property type="entry name" value="GGDEF"/>
    <property type="match status" value="1"/>
</dbReference>
<dbReference type="RefSeq" id="WP_254569070.1">
    <property type="nucleotide sequence ID" value="NZ_CP098502.1"/>
</dbReference>
<dbReference type="PANTHER" id="PTHR45138:SF9">
    <property type="entry name" value="DIGUANYLATE CYCLASE DGCM-RELATED"/>
    <property type="match status" value="1"/>
</dbReference>
<dbReference type="InterPro" id="IPR043128">
    <property type="entry name" value="Rev_trsase/Diguanyl_cyclase"/>
</dbReference>
<reference evidence="2 3" key="1">
    <citation type="submission" date="2022-06" db="EMBL/GenBank/DDBJ databases">
        <title>Paraconexibacter antarcticus.</title>
        <authorList>
            <person name="Kim C.S."/>
        </authorList>
    </citation>
    <scope>NUCLEOTIDE SEQUENCE [LARGE SCALE GENOMIC DNA]</scope>
    <source>
        <strain evidence="2 3">02-257</strain>
    </source>
</reference>
<keyword evidence="2" id="KW-0548">Nucleotidyltransferase</keyword>